<keyword evidence="3" id="KW-1185">Reference proteome</keyword>
<feature type="region of interest" description="Disordered" evidence="1">
    <location>
        <begin position="63"/>
        <end position="91"/>
    </location>
</feature>
<comment type="caution">
    <text evidence="2">The sequence shown here is derived from an EMBL/GenBank/DDBJ whole genome shotgun (WGS) entry which is preliminary data.</text>
</comment>
<dbReference type="EMBL" id="BAAATR010000017">
    <property type="protein sequence ID" value="GAA2252786.1"/>
    <property type="molecule type" value="Genomic_DNA"/>
</dbReference>
<dbReference type="Proteomes" id="UP001500305">
    <property type="component" value="Unassembled WGS sequence"/>
</dbReference>
<organism evidence="2 3">
    <name type="scientific">Kitasatospora cystarginea</name>
    <dbReference type="NCBI Taxonomy" id="58350"/>
    <lineage>
        <taxon>Bacteria</taxon>
        <taxon>Bacillati</taxon>
        <taxon>Actinomycetota</taxon>
        <taxon>Actinomycetes</taxon>
        <taxon>Kitasatosporales</taxon>
        <taxon>Streptomycetaceae</taxon>
        <taxon>Kitasatospora</taxon>
    </lineage>
</organism>
<evidence type="ECO:0000313" key="2">
    <source>
        <dbReference type="EMBL" id="GAA2252786.1"/>
    </source>
</evidence>
<reference evidence="2 3" key="1">
    <citation type="journal article" date="2019" name="Int. J. Syst. Evol. Microbiol.">
        <title>The Global Catalogue of Microorganisms (GCM) 10K type strain sequencing project: providing services to taxonomists for standard genome sequencing and annotation.</title>
        <authorList>
            <consortium name="The Broad Institute Genomics Platform"/>
            <consortium name="The Broad Institute Genome Sequencing Center for Infectious Disease"/>
            <person name="Wu L."/>
            <person name="Ma J."/>
        </authorList>
    </citation>
    <scope>NUCLEOTIDE SEQUENCE [LARGE SCALE GENOMIC DNA]</scope>
    <source>
        <strain evidence="2 3">JCM 7356</strain>
    </source>
</reference>
<name>A0ABN3EB52_9ACTN</name>
<feature type="compositionally biased region" description="Low complexity" evidence="1">
    <location>
        <begin position="76"/>
        <end position="91"/>
    </location>
</feature>
<accession>A0ABN3EB52</accession>
<protein>
    <submittedName>
        <fullName evidence="2">Uncharacterized protein</fullName>
    </submittedName>
</protein>
<sequence>MSGICPSLTRTPAPPAGHQVVGSGVSMPSRLAEVAAQIATATLPCAIEVKAMDDWTVEDSRVGYSTPVAGRGGSTLSGSGRAASPSSGNGR</sequence>
<evidence type="ECO:0000256" key="1">
    <source>
        <dbReference type="SAM" id="MobiDB-lite"/>
    </source>
</evidence>
<proteinExistence type="predicted"/>
<feature type="region of interest" description="Disordered" evidence="1">
    <location>
        <begin position="1"/>
        <end position="23"/>
    </location>
</feature>
<gene>
    <name evidence="2" type="ORF">GCM10010430_40670</name>
</gene>
<evidence type="ECO:0000313" key="3">
    <source>
        <dbReference type="Proteomes" id="UP001500305"/>
    </source>
</evidence>